<accession>A0A3P7ZDT5</accession>
<protein>
    <submittedName>
        <fullName evidence="1">Uncharacterized protein</fullName>
    </submittedName>
</protein>
<dbReference type="AlphaFoldDB" id="A0A3P7ZDT5"/>
<reference evidence="1 2" key="1">
    <citation type="submission" date="2018-11" db="EMBL/GenBank/DDBJ databases">
        <authorList>
            <consortium name="Pathogen Informatics"/>
        </authorList>
    </citation>
    <scope>NUCLEOTIDE SEQUENCE [LARGE SCALE GENOMIC DNA]</scope>
    <source>
        <strain evidence="1 2">MHpl1</strain>
    </source>
</reference>
<organism evidence="1 2">
    <name type="scientific">Haemonchus placei</name>
    <name type="common">Barber's pole worm</name>
    <dbReference type="NCBI Taxonomy" id="6290"/>
    <lineage>
        <taxon>Eukaryota</taxon>
        <taxon>Metazoa</taxon>
        <taxon>Ecdysozoa</taxon>
        <taxon>Nematoda</taxon>
        <taxon>Chromadorea</taxon>
        <taxon>Rhabditida</taxon>
        <taxon>Rhabditina</taxon>
        <taxon>Rhabditomorpha</taxon>
        <taxon>Strongyloidea</taxon>
        <taxon>Trichostrongylidae</taxon>
        <taxon>Haemonchus</taxon>
    </lineage>
</organism>
<dbReference type="Proteomes" id="UP000268014">
    <property type="component" value="Unassembled WGS sequence"/>
</dbReference>
<gene>
    <name evidence="1" type="ORF">HPLM_LOCUS21202</name>
</gene>
<evidence type="ECO:0000313" key="2">
    <source>
        <dbReference type="Proteomes" id="UP000268014"/>
    </source>
</evidence>
<dbReference type="EMBL" id="UZAF01023101">
    <property type="protein sequence ID" value="VDO88469.1"/>
    <property type="molecule type" value="Genomic_DNA"/>
</dbReference>
<evidence type="ECO:0000313" key="1">
    <source>
        <dbReference type="EMBL" id="VDO88469.1"/>
    </source>
</evidence>
<proteinExistence type="predicted"/>
<sequence>MFLRKTDVCIASALYPSDIVHTLTRTPKLGKFPAHCQLILSVFLWDRGPGCFQVSAAQHI</sequence>
<keyword evidence="2" id="KW-1185">Reference proteome</keyword>
<name>A0A3P7ZDT5_HAEPC</name>